<dbReference type="AlphaFoldDB" id="A0AAD8HG26"/>
<dbReference type="EMBL" id="JAUIZM010000009">
    <property type="protein sequence ID" value="KAK1366802.1"/>
    <property type="molecule type" value="Genomic_DNA"/>
</dbReference>
<evidence type="ECO:0000313" key="2">
    <source>
        <dbReference type="Proteomes" id="UP001237642"/>
    </source>
</evidence>
<accession>A0AAD8HG26</accession>
<reference evidence="1" key="2">
    <citation type="submission" date="2023-05" db="EMBL/GenBank/DDBJ databases">
        <authorList>
            <person name="Schelkunov M.I."/>
        </authorList>
    </citation>
    <scope>NUCLEOTIDE SEQUENCE</scope>
    <source>
        <strain evidence="1">Hsosn_3</strain>
        <tissue evidence="1">Leaf</tissue>
    </source>
</reference>
<dbReference type="Proteomes" id="UP001237642">
    <property type="component" value="Unassembled WGS sequence"/>
</dbReference>
<reference evidence="1" key="1">
    <citation type="submission" date="2023-02" db="EMBL/GenBank/DDBJ databases">
        <title>Genome of toxic invasive species Heracleum sosnowskyi carries increased number of genes despite the absence of recent whole-genome duplications.</title>
        <authorList>
            <person name="Schelkunov M."/>
            <person name="Shtratnikova V."/>
            <person name="Makarenko M."/>
            <person name="Klepikova A."/>
            <person name="Omelchenko D."/>
            <person name="Novikova G."/>
            <person name="Obukhova E."/>
            <person name="Bogdanov V."/>
            <person name="Penin A."/>
            <person name="Logacheva M."/>
        </authorList>
    </citation>
    <scope>NUCLEOTIDE SEQUENCE</scope>
    <source>
        <strain evidence="1">Hsosn_3</strain>
        <tissue evidence="1">Leaf</tissue>
    </source>
</reference>
<protein>
    <submittedName>
        <fullName evidence="1">Uncharacterized protein</fullName>
    </submittedName>
</protein>
<name>A0AAD8HG26_9APIA</name>
<proteinExistence type="predicted"/>
<evidence type="ECO:0000313" key="1">
    <source>
        <dbReference type="EMBL" id="KAK1366802.1"/>
    </source>
</evidence>
<gene>
    <name evidence="1" type="ORF">POM88_042363</name>
</gene>
<comment type="caution">
    <text evidence="1">The sequence shown here is derived from an EMBL/GenBank/DDBJ whole genome shotgun (WGS) entry which is preliminary data.</text>
</comment>
<keyword evidence="2" id="KW-1185">Reference proteome</keyword>
<sequence length="129" mass="14512">MFSKSTFLGGKECLISELLMIRLSLCKSPAEWTTDNLESNFTPEEHNLGDKHVVIIIIDENPYAILPNVKNDMHQESGLHYNYNQWQLLADRPSLSCTDATWSYFNIDHVPLNAIKELVAASGGKFVAS</sequence>
<organism evidence="1 2">
    <name type="scientific">Heracleum sosnowskyi</name>
    <dbReference type="NCBI Taxonomy" id="360622"/>
    <lineage>
        <taxon>Eukaryota</taxon>
        <taxon>Viridiplantae</taxon>
        <taxon>Streptophyta</taxon>
        <taxon>Embryophyta</taxon>
        <taxon>Tracheophyta</taxon>
        <taxon>Spermatophyta</taxon>
        <taxon>Magnoliopsida</taxon>
        <taxon>eudicotyledons</taxon>
        <taxon>Gunneridae</taxon>
        <taxon>Pentapetalae</taxon>
        <taxon>asterids</taxon>
        <taxon>campanulids</taxon>
        <taxon>Apiales</taxon>
        <taxon>Apiaceae</taxon>
        <taxon>Apioideae</taxon>
        <taxon>apioid superclade</taxon>
        <taxon>Tordylieae</taxon>
        <taxon>Tordyliinae</taxon>
        <taxon>Heracleum</taxon>
    </lineage>
</organism>